<evidence type="ECO:0000256" key="10">
    <source>
        <dbReference type="PROSITE-ProRule" id="PRU00283"/>
    </source>
</evidence>
<dbReference type="SUPFAM" id="SSF52540">
    <property type="entry name" value="P-loop containing nucleoside triphosphate hydrolases"/>
    <property type="match status" value="1"/>
</dbReference>
<feature type="compositionally biased region" description="Polar residues" evidence="13">
    <location>
        <begin position="1"/>
        <end position="14"/>
    </location>
</feature>
<evidence type="ECO:0000256" key="11">
    <source>
        <dbReference type="RuleBase" id="RU000394"/>
    </source>
</evidence>
<dbReference type="InterPro" id="IPR036961">
    <property type="entry name" value="Kinesin_motor_dom_sf"/>
</dbReference>
<dbReference type="GO" id="GO:0090307">
    <property type="term" value="P:mitotic spindle assembly"/>
    <property type="evidence" value="ECO:0007669"/>
    <property type="project" value="UniProtKB-ARBA"/>
</dbReference>
<evidence type="ECO:0000313" key="15">
    <source>
        <dbReference type="EMBL" id="KAA6414051.1"/>
    </source>
</evidence>
<dbReference type="Gene3D" id="3.40.850.10">
    <property type="entry name" value="Kinesin motor domain"/>
    <property type="match status" value="1"/>
</dbReference>
<dbReference type="FunFam" id="3.40.850.10:FF:000065">
    <property type="entry name" value="Kinesin-like protein"/>
    <property type="match status" value="1"/>
</dbReference>
<dbReference type="Pfam" id="PF00225">
    <property type="entry name" value="Kinesin"/>
    <property type="match status" value="1"/>
</dbReference>
<feature type="compositionally biased region" description="Low complexity" evidence="13">
    <location>
        <begin position="72"/>
        <end position="120"/>
    </location>
</feature>
<feature type="coiled-coil region" evidence="12">
    <location>
        <begin position="265"/>
        <end position="441"/>
    </location>
</feature>
<evidence type="ECO:0000256" key="6">
    <source>
        <dbReference type="ARBA" id="ARBA00022840"/>
    </source>
</evidence>
<protein>
    <recommendedName>
        <fullName evidence="11">Kinesin-like protein</fullName>
    </recommendedName>
</protein>
<dbReference type="PROSITE" id="PS50067">
    <property type="entry name" value="KINESIN_MOTOR_2"/>
    <property type="match status" value="1"/>
</dbReference>
<dbReference type="GO" id="GO:0005524">
    <property type="term" value="F:ATP binding"/>
    <property type="evidence" value="ECO:0007669"/>
    <property type="project" value="UniProtKB-UniRule"/>
</dbReference>
<dbReference type="PRINTS" id="PR00380">
    <property type="entry name" value="KINESINHEAVY"/>
</dbReference>
<dbReference type="InterPro" id="IPR027417">
    <property type="entry name" value="P-loop_NTPase"/>
</dbReference>
<dbReference type="InterPro" id="IPR019821">
    <property type="entry name" value="Kinesin_motor_CS"/>
</dbReference>
<evidence type="ECO:0000256" key="9">
    <source>
        <dbReference type="ARBA" id="ARBA00023212"/>
    </source>
</evidence>
<proteinExistence type="inferred from homology"/>
<accession>A0A5M8PXB6</accession>
<comment type="caution">
    <text evidence="15">The sequence shown here is derived from an EMBL/GenBank/DDBJ whole genome shotgun (WGS) entry which is preliminary data.</text>
</comment>
<keyword evidence="7 12" id="KW-0175">Coiled coil</keyword>
<dbReference type="InterPro" id="IPR027640">
    <property type="entry name" value="Kinesin-like_fam"/>
</dbReference>
<feature type="binding site" evidence="10">
    <location>
        <begin position="534"/>
        <end position="541"/>
    </location>
    <ligand>
        <name>ATP</name>
        <dbReference type="ChEBI" id="CHEBI:30616"/>
    </ligand>
</feature>
<evidence type="ECO:0000256" key="7">
    <source>
        <dbReference type="ARBA" id="ARBA00023054"/>
    </source>
</evidence>
<evidence type="ECO:0000256" key="8">
    <source>
        <dbReference type="ARBA" id="ARBA00023175"/>
    </source>
</evidence>
<gene>
    <name evidence="15" type="ORF">FRX48_02413</name>
</gene>
<comment type="similarity">
    <text evidence="2">Belongs to the TRAFAC class myosin-kinesin ATPase superfamily. Kinesin family. KIN-14 subfamily.</text>
</comment>
<evidence type="ECO:0000256" key="13">
    <source>
        <dbReference type="SAM" id="MobiDB-lite"/>
    </source>
</evidence>
<evidence type="ECO:0000259" key="14">
    <source>
        <dbReference type="PROSITE" id="PS50067"/>
    </source>
</evidence>
<dbReference type="OrthoDB" id="3176171at2759"/>
<keyword evidence="9" id="KW-0206">Cytoskeleton</keyword>
<comment type="subcellular location">
    <subcellularLocation>
        <location evidence="1">Cytoplasm</location>
        <location evidence="1">Cytoskeleton</location>
    </subcellularLocation>
</comment>
<dbReference type="InterPro" id="IPR001752">
    <property type="entry name" value="Kinesin_motor_dom"/>
</dbReference>
<keyword evidence="3" id="KW-0963">Cytoplasm</keyword>
<dbReference type="Proteomes" id="UP000324767">
    <property type="component" value="Unassembled WGS sequence"/>
</dbReference>
<dbReference type="PANTHER" id="PTHR47972:SF45">
    <property type="entry name" value="PROTEIN CLARET SEGREGATIONAL"/>
    <property type="match status" value="1"/>
</dbReference>
<keyword evidence="5 10" id="KW-0547">Nucleotide-binding</keyword>
<feature type="compositionally biased region" description="Polar residues" evidence="13">
    <location>
        <begin position="123"/>
        <end position="143"/>
    </location>
</feature>
<evidence type="ECO:0000256" key="4">
    <source>
        <dbReference type="ARBA" id="ARBA00022701"/>
    </source>
</evidence>
<dbReference type="PANTHER" id="PTHR47972">
    <property type="entry name" value="KINESIN-LIKE PROTEIN KLP-3"/>
    <property type="match status" value="1"/>
</dbReference>
<dbReference type="GO" id="GO:0008569">
    <property type="term" value="F:minus-end-directed microtubule motor activity"/>
    <property type="evidence" value="ECO:0007669"/>
    <property type="project" value="UniProtKB-ARBA"/>
</dbReference>
<evidence type="ECO:0000313" key="16">
    <source>
        <dbReference type="Proteomes" id="UP000324767"/>
    </source>
</evidence>
<keyword evidence="8 10" id="KW-0505">Motor protein</keyword>
<dbReference type="PROSITE" id="PS00411">
    <property type="entry name" value="KINESIN_MOTOR_1"/>
    <property type="match status" value="1"/>
</dbReference>
<feature type="compositionally biased region" description="Pro residues" evidence="13">
    <location>
        <begin position="61"/>
        <end position="71"/>
    </location>
</feature>
<evidence type="ECO:0000256" key="12">
    <source>
        <dbReference type="SAM" id="Coils"/>
    </source>
</evidence>
<dbReference type="SMART" id="SM00129">
    <property type="entry name" value="KISc"/>
    <property type="match status" value="1"/>
</dbReference>
<dbReference type="GO" id="GO:0007018">
    <property type="term" value="P:microtubule-based movement"/>
    <property type="evidence" value="ECO:0007669"/>
    <property type="project" value="InterPro"/>
</dbReference>
<dbReference type="GO" id="GO:0005874">
    <property type="term" value="C:microtubule"/>
    <property type="evidence" value="ECO:0007669"/>
    <property type="project" value="UniProtKB-KW"/>
</dbReference>
<reference evidence="15 16" key="1">
    <citation type="submission" date="2019-09" db="EMBL/GenBank/DDBJ databases">
        <title>The hologenome of the rock-dwelling lichen Lasallia pustulata.</title>
        <authorList>
            <person name="Greshake Tzovaras B."/>
            <person name="Segers F."/>
            <person name="Bicker A."/>
            <person name="Dal Grande F."/>
            <person name="Otte J."/>
            <person name="Hankeln T."/>
            <person name="Schmitt I."/>
            <person name="Ebersberger I."/>
        </authorList>
    </citation>
    <scope>NUCLEOTIDE SEQUENCE [LARGE SCALE GENOMIC DNA]</scope>
    <source>
        <strain evidence="15">A1-1</strain>
    </source>
</reference>
<evidence type="ECO:0000256" key="1">
    <source>
        <dbReference type="ARBA" id="ARBA00004245"/>
    </source>
</evidence>
<dbReference type="GO" id="GO:0008017">
    <property type="term" value="F:microtubule binding"/>
    <property type="evidence" value="ECO:0007669"/>
    <property type="project" value="InterPro"/>
</dbReference>
<evidence type="ECO:0000256" key="3">
    <source>
        <dbReference type="ARBA" id="ARBA00022490"/>
    </source>
</evidence>
<name>A0A5M8PXB6_9LECA</name>
<organism evidence="15 16">
    <name type="scientific">Lasallia pustulata</name>
    <dbReference type="NCBI Taxonomy" id="136370"/>
    <lineage>
        <taxon>Eukaryota</taxon>
        <taxon>Fungi</taxon>
        <taxon>Dikarya</taxon>
        <taxon>Ascomycota</taxon>
        <taxon>Pezizomycotina</taxon>
        <taxon>Lecanoromycetes</taxon>
        <taxon>OSLEUM clade</taxon>
        <taxon>Umbilicariomycetidae</taxon>
        <taxon>Umbilicariales</taxon>
        <taxon>Umbilicariaceae</taxon>
        <taxon>Lasallia</taxon>
    </lineage>
</organism>
<keyword evidence="6 10" id="KW-0067">ATP-binding</keyword>
<evidence type="ECO:0000256" key="2">
    <source>
        <dbReference type="ARBA" id="ARBA00010899"/>
    </source>
</evidence>
<sequence>MDFNENSFISQLRQPSRIPSPGKLLEVSASANNVRSSSMLPPPPGTATLKRKTLAERAGEPPRPAPAPPSSRPVSAAVKATAIAGVSRNASFSSSVSSRAPSVSSRNVSNSSFASSVGPSTRPPSAQSTRPQTSMAHGRSSVQAPKPTPARPASSLDVQPSGGTGDRKAWDTRGRLEDMESLYSELRNKLNDTTHESSGLKDTVAIYKTRLNELESTRAQLSSSNATISADLKSTKASLSRTTIDLEDARRDHSIELDDVKRQHRRDLDGAHREAEEEAHKLSRKHHEELIELKRRLENALGDEKLRRIKEVQALTTEAALAEQRKEVELDVKEKELEGLKADLHQSKANLVCEQDLNRDLRIKLSEAASNAMSLESSMRALRSRIDFLESDSRSQSQAFAEVEQKLQEAFTTASEAKEKLRVEETLRRKLHNQVQELKGNIRVFCRVRPPLESDPVNETARITFPDADSDSKEVEVMGPEEKSSLGNITTKSNAFTFDRVFAPSSQNADVFEEISQLVQSALDGYNVCIFCYGQTGSGKTYTMSADDGMIPRAVHQIYDTAQALEEKGWRYSMEGSFVEVYNENLNDLLGKPEEFDKKKHEIRHDMQKCKTTITDITTEDLDSPSKVESILRRATANRSVAATKANERSSRSHSVFILRLIGENSITGERSEGTLNLVDLAGSERLSQSGSTGDRLKETQNINKSLSCLGDVIGALGQGKEGGHVPYRNSKLTYLLQFSLGGNSKTLMFVNISPIYASLNETLTSLRFATKVHNTHIGTAKRQAKIRDP</sequence>
<dbReference type="AlphaFoldDB" id="A0A5M8PXB6"/>
<feature type="domain" description="Kinesin motor" evidence="14">
    <location>
        <begin position="441"/>
        <end position="776"/>
    </location>
</feature>
<keyword evidence="4 11" id="KW-0493">Microtubule</keyword>
<feature type="compositionally biased region" description="Low complexity" evidence="13">
    <location>
        <begin position="27"/>
        <end position="38"/>
    </location>
</feature>
<dbReference type="EMBL" id="VXIT01000003">
    <property type="protein sequence ID" value="KAA6414051.1"/>
    <property type="molecule type" value="Genomic_DNA"/>
</dbReference>
<dbReference type="CDD" id="cd01366">
    <property type="entry name" value="KISc_C_terminal"/>
    <property type="match status" value="1"/>
</dbReference>
<evidence type="ECO:0000256" key="5">
    <source>
        <dbReference type="ARBA" id="ARBA00022741"/>
    </source>
</evidence>
<feature type="region of interest" description="Disordered" evidence="13">
    <location>
        <begin position="1"/>
        <end position="173"/>
    </location>
</feature>